<feature type="domain" description="NAD-dependent epimerase/dehydratase" evidence="2">
    <location>
        <begin position="4"/>
        <end position="231"/>
    </location>
</feature>
<organism evidence="3 4">
    <name type="scientific">Clostridium estertheticum</name>
    <dbReference type="NCBI Taxonomy" id="238834"/>
    <lineage>
        <taxon>Bacteria</taxon>
        <taxon>Bacillati</taxon>
        <taxon>Bacillota</taxon>
        <taxon>Clostridia</taxon>
        <taxon>Eubacteriales</taxon>
        <taxon>Clostridiaceae</taxon>
        <taxon>Clostridium</taxon>
    </lineage>
</organism>
<dbReference type="AlphaFoldDB" id="A0AA47ELN5"/>
<dbReference type="PANTHER" id="PTHR43000">
    <property type="entry name" value="DTDP-D-GLUCOSE 4,6-DEHYDRATASE-RELATED"/>
    <property type="match status" value="1"/>
</dbReference>
<name>A0AA47ELN5_9CLOT</name>
<dbReference type="Proteomes" id="UP001164733">
    <property type="component" value="Chromosome"/>
</dbReference>
<dbReference type="EMBL" id="CP086239">
    <property type="protein sequence ID" value="WAG62518.1"/>
    <property type="molecule type" value="Genomic_DNA"/>
</dbReference>
<evidence type="ECO:0000313" key="3">
    <source>
        <dbReference type="EMBL" id="WAG62518.1"/>
    </source>
</evidence>
<protein>
    <submittedName>
        <fullName evidence="3">NAD-dependent epimerase/dehydratase family protein</fullName>
    </submittedName>
</protein>
<dbReference type="Pfam" id="PF01370">
    <property type="entry name" value="Epimerase"/>
    <property type="match status" value="1"/>
</dbReference>
<proteinExistence type="inferred from homology"/>
<dbReference type="InterPro" id="IPR001509">
    <property type="entry name" value="Epimerase_deHydtase"/>
</dbReference>
<comment type="similarity">
    <text evidence="1">Belongs to the NAD(P)-dependent epimerase/dehydratase family.</text>
</comment>
<evidence type="ECO:0000313" key="4">
    <source>
        <dbReference type="Proteomes" id="UP001164733"/>
    </source>
</evidence>
<reference evidence="3" key="1">
    <citation type="submission" date="2021-11" db="EMBL/GenBank/DDBJ databases">
        <title>Clostridia strains as spoilage organisms.</title>
        <authorList>
            <person name="Wambui J."/>
            <person name="Stevens M.J.A."/>
            <person name="Stephan R."/>
        </authorList>
    </citation>
    <scope>NUCLEOTIDE SEQUENCE</scope>
    <source>
        <strain evidence="3">CF009</strain>
    </source>
</reference>
<accession>A0AA47ELN5</accession>
<dbReference type="RefSeq" id="WP_216127473.1">
    <property type="nucleotide sequence ID" value="NZ_CP086239.1"/>
</dbReference>
<sequence>MKTVLITGANGFVGNHMVKHFCEMQYKVYGIDRNDTNNEYIKESFYRMDLPDNELYNIVEYINPDVCIHCAGNASVNNSVTNPVDDFKSNINVTFQLLDAIRKSNKKCKVIFLSSAAVYGEPIKLPINENDKCNPISPYGFHKLICEKICEEHSKLYGMQIYILRIFSAYGMGMKKQVLWDMIQKFRNDEVVNLYGNGDESRDFVNIDDILNVVDIVLDKSINTFNIYNVATGKELSIKQLSNIIKKEMNSLKNVVFTGKENEGNPNNWRADISKIKKLGFNQSVILESGIKSILLNYEETVANESN</sequence>
<gene>
    <name evidence="3" type="ORF">LL038_09875</name>
</gene>
<evidence type="ECO:0000256" key="1">
    <source>
        <dbReference type="ARBA" id="ARBA00007637"/>
    </source>
</evidence>
<evidence type="ECO:0000259" key="2">
    <source>
        <dbReference type="Pfam" id="PF01370"/>
    </source>
</evidence>